<gene>
    <name evidence="1" type="ORF">DB32_005383</name>
</gene>
<dbReference type="AlphaFoldDB" id="A0A0F6SG81"/>
<sequence>MHPFSHRIGVASTLVPRVLRASTVVAARVATLPADRARVVEAAGASLAQLALALDGDEQRIDTAALTRLLDVARIDEARIDEAPAPDVALADVGLAGDASTRETRTAQALAVASSSLRRVRLLRAPTARVPEPPASAPWVSPGRIVELCSGPDSAQTSAAVVVLRDAQREGDPVAWIMPRGAGLFPPDLAAAGIDLDALVVVHVPPDDAAAAPRAAELVLRTGAFGAVVLDLGSAVLPRGTAWQGRLLGLAREHACRVVVLSPHGRSRASLGPLVSLRFDVRRKRVGPDRFGVVASALKDKSGLLATHETRGACLAPVGAR</sequence>
<name>A0A0F6SG81_9BACT</name>
<evidence type="ECO:0000313" key="2">
    <source>
        <dbReference type="Proteomes" id="UP000034883"/>
    </source>
</evidence>
<dbReference type="OrthoDB" id="5500590at2"/>
<dbReference type="Gene3D" id="3.40.50.300">
    <property type="entry name" value="P-loop containing nucleotide triphosphate hydrolases"/>
    <property type="match status" value="1"/>
</dbReference>
<protein>
    <submittedName>
        <fullName evidence="1">Uncharacterized protein</fullName>
    </submittedName>
</protein>
<dbReference type="InterPro" id="IPR027417">
    <property type="entry name" value="P-loop_NTPase"/>
</dbReference>
<dbReference type="EMBL" id="CP011125">
    <property type="protein sequence ID" value="AKF08234.1"/>
    <property type="molecule type" value="Genomic_DNA"/>
</dbReference>
<proteinExistence type="predicted"/>
<dbReference type="KEGG" id="samy:DB32_005383"/>
<evidence type="ECO:0000313" key="1">
    <source>
        <dbReference type="EMBL" id="AKF08234.1"/>
    </source>
</evidence>
<reference evidence="1 2" key="1">
    <citation type="submission" date="2015-03" db="EMBL/GenBank/DDBJ databases">
        <title>Genome assembly of Sandaracinus amylolyticus DSM 53668.</title>
        <authorList>
            <person name="Sharma G."/>
            <person name="Subramanian S."/>
        </authorList>
    </citation>
    <scope>NUCLEOTIDE SEQUENCE [LARGE SCALE GENOMIC DNA]</scope>
    <source>
        <strain evidence="1 2">DSM 53668</strain>
    </source>
</reference>
<keyword evidence="2" id="KW-1185">Reference proteome</keyword>
<accession>A0A0F6SG81</accession>
<dbReference type="SUPFAM" id="SSF52540">
    <property type="entry name" value="P-loop containing nucleoside triphosphate hydrolases"/>
    <property type="match status" value="1"/>
</dbReference>
<dbReference type="Proteomes" id="UP000034883">
    <property type="component" value="Chromosome"/>
</dbReference>
<dbReference type="STRING" id="927083.DB32_005383"/>
<organism evidence="1 2">
    <name type="scientific">Sandaracinus amylolyticus</name>
    <dbReference type="NCBI Taxonomy" id="927083"/>
    <lineage>
        <taxon>Bacteria</taxon>
        <taxon>Pseudomonadati</taxon>
        <taxon>Myxococcota</taxon>
        <taxon>Polyangia</taxon>
        <taxon>Polyangiales</taxon>
        <taxon>Sandaracinaceae</taxon>
        <taxon>Sandaracinus</taxon>
    </lineage>
</organism>